<dbReference type="Proteomes" id="UP000015104">
    <property type="component" value="Unassembled WGS sequence"/>
</dbReference>
<keyword evidence="1" id="KW-0472">Membrane</keyword>
<keyword evidence="3" id="KW-1185">Reference proteome</keyword>
<feature type="transmembrane region" description="Helical" evidence="1">
    <location>
        <begin position="254"/>
        <end position="273"/>
    </location>
</feature>
<evidence type="ECO:0000313" key="2">
    <source>
        <dbReference type="EnsemblMetazoa" id="tetur02g06710.1"/>
    </source>
</evidence>
<dbReference type="AlphaFoldDB" id="T1JW23"/>
<feature type="transmembrane region" description="Helical" evidence="1">
    <location>
        <begin position="31"/>
        <end position="50"/>
    </location>
</feature>
<keyword evidence="1" id="KW-1133">Transmembrane helix</keyword>
<reference evidence="3" key="1">
    <citation type="submission" date="2011-08" db="EMBL/GenBank/DDBJ databases">
        <authorList>
            <person name="Rombauts S."/>
        </authorList>
    </citation>
    <scope>NUCLEOTIDE SEQUENCE</scope>
    <source>
        <strain evidence="3">London</strain>
    </source>
</reference>
<protein>
    <recommendedName>
        <fullName evidence="4">Gustatory receptor</fullName>
    </recommendedName>
</protein>
<accession>T1JW23</accession>
<sequence length="352" mass="41430">MSQVHPEVQYDEYHQPSGLFAKALKTNNKKILSLLLLSFTAVCCETLQHFKILGSLFVLWYFFYATSYLVICVYLIFKRKSFKEFINYFAREIATYMSNDTSIRKFITKYRTLTTLGYPFIFTLYSINATFDVIKMDQQSQSNYQIAIKIFSHILRSIIYLNRYAIIQFIIECCLHVQVCFKMVEDQIESLKMSDSSLNFEEMQQIRQLYDVAIEKSRKLDSLLFWIFPVYYFTCIGSFQLNLVIIIYGFNHLYLIFMVREVFSLILLTFHIANINRLANAAFNQVYSRSYKVESIEMQNEMRFFFTRIRRGDVGLNILKIVLITPAFVTSFGTLLLTIALAIPTIFKKNLT</sequence>
<feature type="transmembrane region" description="Helical" evidence="1">
    <location>
        <begin position="223"/>
        <end position="248"/>
    </location>
</feature>
<keyword evidence="1" id="KW-0812">Transmembrane</keyword>
<reference evidence="2" key="2">
    <citation type="submission" date="2015-06" db="UniProtKB">
        <authorList>
            <consortium name="EnsemblMetazoa"/>
        </authorList>
    </citation>
    <scope>IDENTIFICATION</scope>
</reference>
<name>T1JW23_TETUR</name>
<feature type="transmembrane region" description="Helical" evidence="1">
    <location>
        <begin position="56"/>
        <end position="77"/>
    </location>
</feature>
<evidence type="ECO:0000256" key="1">
    <source>
        <dbReference type="SAM" id="Phobius"/>
    </source>
</evidence>
<organism evidence="2 3">
    <name type="scientific">Tetranychus urticae</name>
    <name type="common">Two-spotted spider mite</name>
    <dbReference type="NCBI Taxonomy" id="32264"/>
    <lineage>
        <taxon>Eukaryota</taxon>
        <taxon>Metazoa</taxon>
        <taxon>Ecdysozoa</taxon>
        <taxon>Arthropoda</taxon>
        <taxon>Chelicerata</taxon>
        <taxon>Arachnida</taxon>
        <taxon>Acari</taxon>
        <taxon>Acariformes</taxon>
        <taxon>Trombidiformes</taxon>
        <taxon>Prostigmata</taxon>
        <taxon>Eleutherengona</taxon>
        <taxon>Raphignathae</taxon>
        <taxon>Tetranychoidea</taxon>
        <taxon>Tetranychidae</taxon>
        <taxon>Tetranychus</taxon>
    </lineage>
</organism>
<feature type="transmembrane region" description="Helical" evidence="1">
    <location>
        <begin position="318"/>
        <end position="347"/>
    </location>
</feature>
<evidence type="ECO:0008006" key="4">
    <source>
        <dbReference type="Google" id="ProtNLM"/>
    </source>
</evidence>
<proteinExistence type="predicted"/>
<evidence type="ECO:0000313" key="3">
    <source>
        <dbReference type="Proteomes" id="UP000015104"/>
    </source>
</evidence>
<dbReference type="EMBL" id="CAEY01000807">
    <property type="status" value="NOT_ANNOTATED_CDS"/>
    <property type="molecule type" value="Genomic_DNA"/>
</dbReference>
<dbReference type="HOGENOM" id="CLU_067200_0_0_1"/>
<dbReference type="EnsemblMetazoa" id="tetur02g06710.1">
    <property type="protein sequence ID" value="tetur02g06710.1"/>
    <property type="gene ID" value="tetur02g06710"/>
</dbReference>